<dbReference type="EMBL" id="MASW01000006">
    <property type="protein sequence ID" value="PXY20977.1"/>
    <property type="molecule type" value="Genomic_DNA"/>
</dbReference>
<dbReference type="Pfam" id="PF00750">
    <property type="entry name" value="tRNA-synt_1d"/>
    <property type="match status" value="1"/>
</dbReference>
<dbReference type="GO" id="GO:0004814">
    <property type="term" value="F:arginine-tRNA ligase activity"/>
    <property type="evidence" value="ECO:0007669"/>
    <property type="project" value="UniProtKB-UniRule"/>
</dbReference>
<dbReference type="NCBIfam" id="TIGR00456">
    <property type="entry name" value="argS"/>
    <property type="match status" value="1"/>
</dbReference>
<dbReference type="Gene3D" id="1.10.730.10">
    <property type="entry name" value="Isoleucyl-tRNA Synthetase, Domain 1"/>
    <property type="match status" value="1"/>
</dbReference>
<evidence type="ECO:0000256" key="12">
    <source>
        <dbReference type="RuleBase" id="RU363038"/>
    </source>
</evidence>
<dbReference type="EC" id="6.1.1.19" evidence="11"/>
<dbReference type="OrthoDB" id="9803211at2"/>
<evidence type="ECO:0000313" key="13">
    <source>
        <dbReference type="EMBL" id="PXY20977.1"/>
    </source>
</evidence>
<keyword evidence="6 11" id="KW-0547">Nucleotide-binding</keyword>
<keyword evidence="14" id="KW-1185">Reference proteome</keyword>
<organism evidence="13 14">
    <name type="scientific">Prauserella muralis</name>
    <dbReference type="NCBI Taxonomy" id="588067"/>
    <lineage>
        <taxon>Bacteria</taxon>
        <taxon>Bacillati</taxon>
        <taxon>Actinomycetota</taxon>
        <taxon>Actinomycetes</taxon>
        <taxon>Pseudonocardiales</taxon>
        <taxon>Pseudonocardiaceae</taxon>
        <taxon>Prauserella</taxon>
    </lineage>
</organism>
<dbReference type="HAMAP" id="MF_00123">
    <property type="entry name" value="Arg_tRNA_synth"/>
    <property type="match status" value="1"/>
</dbReference>
<comment type="caution">
    <text evidence="13">The sequence shown here is derived from an EMBL/GenBank/DDBJ whole genome shotgun (WGS) entry which is preliminary data.</text>
</comment>
<dbReference type="SUPFAM" id="SSF55190">
    <property type="entry name" value="Arginyl-tRNA synthetase (ArgRS), N-terminal 'additional' domain"/>
    <property type="match status" value="1"/>
</dbReference>
<dbReference type="Proteomes" id="UP000249915">
    <property type="component" value="Unassembled WGS sequence"/>
</dbReference>
<dbReference type="InterPro" id="IPR005148">
    <property type="entry name" value="Arg-tRNA-synth_N"/>
</dbReference>
<dbReference type="Gene3D" id="3.40.50.620">
    <property type="entry name" value="HUPs"/>
    <property type="match status" value="1"/>
</dbReference>
<dbReference type="SUPFAM" id="SSF52374">
    <property type="entry name" value="Nucleotidylyl transferase"/>
    <property type="match status" value="1"/>
</dbReference>
<comment type="subcellular location">
    <subcellularLocation>
        <location evidence="1 11">Cytoplasm</location>
    </subcellularLocation>
</comment>
<comment type="catalytic activity">
    <reaction evidence="10 11">
        <text>tRNA(Arg) + L-arginine + ATP = L-arginyl-tRNA(Arg) + AMP + diphosphate</text>
        <dbReference type="Rhea" id="RHEA:20301"/>
        <dbReference type="Rhea" id="RHEA-COMP:9658"/>
        <dbReference type="Rhea" id="RHEA-COMP:9673"/>
        <dbReference type="ChEBI" id="CHEBI:30616"/>
        <dbReference type="ChEBI" id="CHEBI:32682"/>
        <dbReference type="ChEBI" id="CHEBI:33019"/>
        <dbReference type="ChEBI" id="CHEBI:78442"/>
        <dbReference type="ChEBI" id="CHEBI:78513"/>
        <dbReference type="ChEBI" id="CHEBI:456215"/>
        <dbReference type="EC" id="6.1.1.19"/>
    </reaction>
</comment>
<dbReference type="CDD" id="cd00671">
    <property type="entry name" value="ArgRS_core"/>
    <property type="match status" value="1"/>
</dbReference>
<evidence type="ECO:0000256" key="5">
    <source>
        <dbReference type="ARBA" id="ARBA00022598"/>
    </source>
</evidence>
<dbReference type="GO" id="GO:0005737">
    <property type="term" value="C:cytoplasm"/>
    <property type="evidence" value="ECO:0007669"/>
    <property type="project" value="UniProtKB-SubCell"/>
</dbReference>
<sequence length="551" mass="59433">MTPAALADLVRSSAVAVLSARGLDHSVLPEKVTVERPRNPEHGDYATNVALQVAKKVGLAPRELAQALADEIAGAEGVAGTEVAGPGFINLRLAADAQGEVVRQVLRAGEAYGRGDSLTGRRINLEFVSANPTGPIHLGGTRWAAVGDALGRVLSSQGAEVTREYYINDAGAQIDRFAESLIAAAEGKPTPENGYAGAYVKDIAAEVLRREPSALSLPEQQRHATFRGIGVELMLAEIKQSMHEFGTDFDVYFSEKSLHDSGAVTDVVTSLKESGSLYPADDAWWLRSTEHGDDKDRVVVKSDGAAAYIAGDLAYLRDKISRGFDLCIYMLGADHHGYIARLKAAAAAMGHSPDVVEVLIGQMVNLVSGGKPVKMSKRAGTVVTIEDLVEAVGVDAARYELCRYSVDSIIDIDLDLLRKHTNENPVYYVQYAHARLASLQRNAAELGLRTQDDADLGLLTHPREGDLIRTIGEFPTVLRRAAELREPHRVARYLESLASAYHKFYDVARVLPQGDEEATPLTYARLALCEAARQVFANGLSLLGVSAPDRM</sequence>
<feature type="short sequence motif" description="'HIGH' region" evidence="11">
    <location>
        <begin position="130"/>
        <end position="140"/>
    </location>
</feature>
<dbReference type="GO" id="GO:0006420">
    <property type="term" value="P:arginyl-tRNA aminoacylation"/>
    <property type="evidence" value="ECO:0007669"/>
    <property type="project" value="UniProtKB-UniRule"/>
</dbReference>
<name>A0A2V4AL26_9PSEU</name>
<dbReference type="FunFam" id="3.40.50.620:FF:000062">
    <property type="entry name" value="Arginine--tRNA ligase"/>
    <property type="match status" value="1"/>
</dbReference>
<evidence type="ECO:0000256" key="9">
    <source>
        <dbReference type="ARBA" id="ARBA00023146"/>
    </source>
</evidence>
<dbReference type="PRINTS" id="PR01038">
    <property type="entry name" value="TRNASYNTHARG"/>
</dbReference>
<dbReference type="InterPro" id="IPR008909">
    <property type="entry name" value="DALR_anticod-bd"/>
</dbReference>
<dbReference type="InterPro" id="IPR014729">
    <property type="entry name" value="Rossmann-like_a/b/a_fold"/>
</dbReference>
<proteinExistence type="inferred from homology"/>
<dbReference type="SMART" id="SM00836">
    <property type="entry name" value="DALR_1"/>
    <property type="match status" value="1"/>
</dbReference>
<dbReference type="InterPro" id="IPR035684">
    <property type="entry name" value="ArgRS_core"/>
</dbReference>
<keyword evidence="8 11" id="KW-0648">Protein biosynthesis</keyword>
<evidence type="ECO:0000256" key="4">
    <source>
        <dbReference type="ARBA" id="ARBA00022490"/>
    </source>
</evidence>
<dbReference type="Gene3D" id="3.30.1360.70">
    <property type="entry name" value="Arginyl tRNA synthetase N-terminal domain"/>
    <property type="match status" value="1"/>
</dbReference>
<evidence type="ECO:0000256" key="8">
    <source>
        <dbReference type="ARBA" id="ARBA00022917"/>
    </source>
</evidence>
<dbReference type="SUPFAM" id="SSF47323">
    <property type="entry name" value="Anticodon-binding domain of a subclass of class I aminoacyl-tRNA synthetases"/>
    <property type="match status" value="1"/>
</dbReference>
<dbReference type="PANTHER" id="PTHR11956:SF5">
    <property type="entry name" value="ARGININE--TRNA LIGASE, CYTOPLASMIC"/>
    <property type="match status" value="1"/>
</dbReference>
<dbReference type="PROSITE" id="PS00178">
    <property type="entry name" value="AA_TRNA_LIGASE_I"/>
    <property type="match status" value="1"/>
</dbReference>
<dbReference type="Pfam" id="PF05746">
    <property type="entry name" value="DALR_1"/>
    <property type="match status" value="1"/>
</dbReference>
<dbReference type="Pfam" id="PF03485">
    <property type="entry name" value="Arg_tRNA_synt_N"/>
    <property type="match status" value="1"/>
</dbReference>
<dbReference type="GO" id="GO:0005524">
    <property type="term" value="F:ATP binding"/>
    <property type="evidence" value="ECO:0007669"/>
    <property type="project" value="UniProtKB-UniRule"/>
</dbReference>
<evidence type="ECO:0000256" key="11">
    <source>
        <dbReference type="HAMAP-Rule" id="MF_00123"/>
    </source>
</evidence>
<keyword evidence="9 11" id="KW-0030">Aminoacyl-tRNA synthetase</keyword>
<dbReference type="InterPro" id="IPR001278">
    <property type="entry name" value="Arg-tRNA-ligase"/>
</dbReference>
<dbReference type="InterPro" id="IPR009080">
    <property type="entry name" value="tRNAsynth_Ia_anticodon-bd"/>
</dbReference>
<dbReference type="SMART" id="SM01016">
    <property type="entry name" value="Arg_tRNA_synt_N"/>
    <property type="match status" value="1"/>
</dbReference>
<dbReference type="InterPro" id="IPR036695">
    <property type="entry name" value="Arg-tRNA-synth_N_sf"/>
</dbReference>
<evidence type="ECO:0000256" key="2">
    <source>
        <dbReference type="ARBA" id="ARBA00005594"/>
    </source>
</evidence>
<dbReference type="FunFam" id="1.10.730.10:FF:000008">
    <property type="entry name" value="Arginine--tRNA ligase"/>
    <property type="match status" value="1"/>
</dbReference>
<dbReference type="AlphaFoldDB" id="A0A2V4AL26"/>
<keyword evidence="5 11" id="KW-0436">Ligase</keyword>
<keyword evidence="4 11" id="KW-0963">Cytoplasm</keyword>
<evidence type="ECO:0000256" key="10">
    <source>
        <dbReference type="ARBA" id="ARBA00049339"/>
    </source>
</evidence>
<evidence type="ECO:0000256" key="1">
    <source>
        <dbReference type="ARBA" id="ARBA00004496"/>
    </source>
</evidence>
<evidence type="ECO:0000256" key="6">
    <source>
        <dbReference type="ARBA" id="ARBA00022741"/>
    </source>
</evidence>
<comment type="similarity">
    <text evidence="2 11 12">Belongs to the class-I aminoacyl-tRNA synthetase family.</text>
</comment>
<dbReference type="RefSeq" id="WP_112284191.1">
    <property type="nucleotide sequence ID" value="NZ_MASW01000006.1"/>
</dbReference>
<dbReference type="PANTHER" id="PTHR11956">
    <property type="entry name" value="ARGINYL-TRNA SYNTHETASE"/>
    <property type="match status" value="1"/>
</dbReference>
<protein>
    <recommendedName>
        <fullName evidence="11">Arginine--tRNA ligase</fullName>
        <ecNumber evidence="11">6.1.1.19</ecNumber>
    </recommendedName>
    <alternativeName>
        <fullName evidence="11">Arginyl-tRNA synthetase</fullName>
        <shortName evidence="11">ArgRS</shortName>
    </alternativeName>
</protein>
<evidence type="ECO:0000313" key="14">
    <source>
        <dbReference type="Proteomes" id="UP000249915"/>
    </source>
</evidence>
<evidence type="ECO:0000256" key="7">
    <source>
        <dbReference type="ARBA" id="ARBA00022840"/>
    </source>
</evidence>
<dbReference type="InterPro" id="IPR001412">
    <property type="entry name" value="aa-tRNA-synth_I_CS"/>
</dbReference>
<comment type="subunit">
    <text evidence="3 11">Monomer.</text>
</comment>
<keyword evidence="7 11" id="KW-0067">ATP-binding</keyword>
<gene>
    <name evidence="11" type="primary">argS</name>
    <name evidence="13" type="ORF">BAY60_26185</name>
</gene>
<reference evidence="13 14" key="1">
    <citation type="submission" date="2016-07" db="EMBL/GenBank/DDBJ databases">
        <title>Draft genome sequence of Prauserella muralis DSM 45305, isolated from a mould-covered wall in an indoor environment.</title>
        <authorList>
            <person name="Ruckert C."/>
            <person name="Albersmeier A."/>
            <person name="Jiang C.-L."/>
            <person name="Jiang Y."/>
            <person name="Kalinowski J."/>
            <person name="Schneider O."/>
            <person name="Winkler A."/>
            <person name="Zotchev S.B."/>
        </authorList>
    </citation>
    <scope>NUCLEOTIDE SEQUENCE [LARGE SCALE GENOMIC DNA]</scope>
    <source>
        <strain evidence="13 14">DSM 45305</strain>
    </source>
</reference>
<evidence type="ECO:0000256" key="3">
    <source>
        <dbReference type="ARBA" id="ARBA00011245"/>
    </source>
</evidence>
<dbReference type="CDD" id="cd07956">
    <property type="entry name" value="Anticodon_Ia_Arg"/>
    <property type="match status" value="1"/>
</dbReference>
<accession>A0A2V4AL26</accession>